<keyword evidence="2" id="KW-1185">Reference proteome</keyword>
<proteinExistence type="predicted"/>
<dbReference type="EMBL" id="AJWN02000089">
    <property type="protein sequence ID" value="OEE59240.1"/>
    <property type="molecule type" value="Genomic_DNA"/>
</dbReference>
<organism evidence="1 2">
    <name type="scientific">Enterovibrio norvegicus FF-454</name>
    <dbReference type="NCBI Taxonomy" id="1185651"/>
    <lineage>
        <taxon>Bacteria</taxon>
        <taxon>Pseudomonadati</taxon>
        <taxon>Pseudomonadota</taxon>
        <taxon>Gammaproteobacteria</taxon>
        <taxon>Vibrionales</taxon>
        <taxon>Vibrionaceae</taxon>
        <taxon>Enterovibrio</taxon>
    </lineage>
</organism>
<reference evidence="1 2" key="1">
    <citation type="journal article" date="2012" name="Science">
        <title>Ecological populations of bacteria act as socially cohesive units of antibiotic production and resistance.</title>
        <authorList>
            <person name="Cordero O.X."/>
            <person name="Wildschutte H."/>
            <person name="Kirkup B."/>
            <person name="Proehl S."/>
            <person name="Ngo L."/>
            <person name="Hussain F."/>
            <person name="Le Roux F."/>
            <person name="Mincer T."/>
            <person name="Polz M.F."/>
        </authorList>
    </citation>
    <scope>NUCLEOTIDE SEQUENCE [LARGE SCALE GENOMIC DNA]</scope>
    <source>
        <strain evidence="1 2">FF-454</strain>
    </source>
</reference>
<accession>A0A1E5C161</accession>
<dbReference type="AlphaFoldDB" id="A0A1E5C161"/>
<dbReference type="RefSeq" id="WP_016959584.1">
    <property type="nucleotide sequence ID" value="NZ_AJWN02000089.1"/>
</dbReference>
<comment type="caution">
    <text evidence="1">The sequence shown here is derived from an EMBL/GenBank/DDBJ whole genome shotgun (WGS) entry which is preliminary data.</text>
</comment>
<dbReference type="Proteomes" id="UP000095039">
    <property type="component" value="Unassembled WGS sequence"/>
</dbReference>
<sequence length="612" mass="69250">MKLSQVLSHTNQVERSKFINCIDKLCQDNKDDSDLSQQLDRIDGQLKSASGNEINQLFHLVQNHFKKHLQEQIALGGPQVSLLLNILARDGNSIATIHWVESLYAKEYQKIADLSHTLVLELEEEESGDIDRLSRLRTYRDCMAVAFNNDLKSNRTAKITEDERTILNVLAERLGLSREEVFSIEHSIDPIPEHGIDSSLELLREHGAIFINRRRSEVMAADEVVEIFHEIMGKEIHDKYALRILRSLSDAELSNILKFHGHKTRGISRQDKIATIAHSGLSIRSILANDLHAENTTQNQKKDRIKILIEEMDLDIQRIGSRLQDRIDVLLDFLKKNEEDEFNALSVSGYKELLESLSQATSNVESRIRSDFEIENKETLDPEHLKSLSITPLDILYLYSNDEIKTIRNDMGLPRKGNPRTQIIESFASANDRLIENYHLLASRDLQGLANAGIDIKESDIGVKFEEVTRSILEQLGLNVDEDLRKDINTAKDKADIIVSLENDDVIIGEAKSFKNGQFAKYASTSRQVKAYVKRCEVNGHRVAQVLIIAPEFSSDFIDAADMDTDINISLLEATGLQKILAAFKQRRNPNFSPKLLTKGGLLKADLISKSI</sequence>
<evidence type="ECO:0000313" key="1">
    <source>
        <dbReference type="EMBL" id="OEE59240.1"/>
    </source>
</evidence>
<gene>
    <name evidence="1" type="ORF">A1OK_14450</name>
</gene>
<evidence type="ECO:0000313" key="2">
    <source>
        <dbReference type="Proteomes" id="UP000095039"/>
    </source>
</evidence>
<protein>
    <submittedName>
        <fullName evidence="1">Uncharacterized protein</fullName>
    </submittedName>
</protein>
<name>A0A1E5C161_9GAMM</name>